<sequence>MPKPLVLAARLLALLALVSGLGAAPVAAQQASGGGDLAFAQVAPLAGPAAALGTGMNLGIRAAFEEANRAGGVLGRKLRLEAFDDGYEPETSAERTRAVIAGNAHLALIGAVGTPTSQATQPLAEAAGLPFIGPFTGAAFLRDPKSRNVFNLRPSYGAEAEAWVQHLVETRGKQKIGILYQDDSFGRAGLAALEAALAKRGLQLAARGAYVRNTLAVKTALLGLRRAEVEAVALVGAYKPVAEFVRVAHRIGYRPEMVNISFVGTDALLAELGAEGAGVVISQVVPYPFDTDLPVVARYQAALKALDPAAVPGFVSFEGYLTGRLALAALAAAGPDPTRASYLAALQNLRALDLDGLRLQFGPGDNQGLDQVFLTVISPEGTISEMTPAASPTPAPAPGTGG</sequence>
<dbReference type="CDD" id="cd19978">
    <property type="entry name" value="PBP1_ABC_ligand_binding-like"/>
    <property type="match status" value="1"/>
</dbReference>
<evidence type="ECO:0000313" key="5">
    <source>
        <dbReference type="EMBL" id="SDE49012.1"/>
    </source>
</evidence>
<evidence type="ECO:0000259" key="4">
    <source>
        <dbReference type="Pfam" id="PF13458"/>
    </source>
</evidence>
<gene>
    <name evidence="5" type="ORF">SAMN04244550_00548</name>
</gene>
<evidence type="ECO:0000256" key="2">
    <source>
        <dbReference type="ARBA" id="ARBA00022729"/>
    </source>
</evidence>
<feature type="domain" description="Leucine-binding protein" evidence="4">
    <location>
        <begin position="41"/>
        <end position="378"/>
    </location>
</feature>
<evidence type="ECO:0000256" key="3">
    <source>
        <dbReference type="SAM" id="SignalP"/>
    </source>
</evidence>
<feature type="chain" id="PRO_5010384016" evidence="3">
    <location>
        <begin position="24"/>
        <end position="402"/>
    </location>
</feature>
<dbReference type="OrthoDB" id="9147078at2"/>
<dbReference type="PANTHER" id="PTHR47235">
    <property type="entry name" value="BLR6548 PROTEIN"/>
    <property type="match status" value="1"/>
</dbReference>
<dbReference type="InterPro" id="IPR028082">
    <property type="entry name" value="Peripla_BP_I"/>
</dbReference>
<dbReference type="SUPFAM" id="SSF53822">
    <property type="entry name" value="Periplasmic binding protein-like I"/>
    <property type="match status" value="1"/>
</dbReference>
<proteinExistence type="inferred from homology"/>
<reference evidence="5 6" key="1">
    <citation type="submission" date="2016-10" db="EMBL/GenBank/DDBJ databases">
        <authorList>
            <person name="de Groot N.N."/>
        </authorList>
    </citation>
    <scope>NUCLEOTIDE SEQUENCE [LARGE SCALE GENOMIC DNA]</scope>
    <source>
        <strain evidence="6">DSM 938 / 37b4</strain>
    </source>
</reference>
<dbReference type="Proteomes" id="UP000183812">
    <property type="component" value="Unassembled WGS sequence"/>
</dbReference>
<evidence type="ECO:0000313" key="6">
    <source>
        <dbReference type="Proteomes" id="UP000183812"/>
    </source>
</evidence>
<dbReference type="Pfam" id="PF13458">
    <property type="entry name" value="Peripla_BP_6"/>
    <property type="match status" value="1"/>
</dbReference>
<dbReference type="InterPro" id="IPR028081">
    <property type="entry name" value="Leu-bd"/>
</dbReference>
<dbReference type="Gene3D" id="3.40.50.2300">
    <property type="match status" value="2"/>
</dbReference>
<dbReference type="RefSeq" id="WP_074552690.1">
    <property type="nucleotide sequence ID" value="NZ_CP119563.1"/>
</dbReference>
<evidence type="ECO:0000256" key="1">
    <source>
        <dbReference type="ARBA" id="ARBA00010062"/>
    </source>
</evidence>
<dbReference type="EMBL" id="FNAY01000001">
    <property type="protein sequence ID" value="SDE49012.1"/>
    <property type="molecule type" value="Genomic_DNA"/>
</dbReference>
<feature type="signal peptide" evidence="3">
    <location>
        <begin position="1"/>
        <end position="23"/>
    </location>
</feature>
<dbReference type="AlphaFoldDB" id="A0A1G7DBU6"/>
<comment type="similarity">
    <text evidence="1">Belongs to the leucine-binding protein family.</text>
</comment>
<protein>
    <submittedName>
        <fullName evidence="5">ABC-type branched-chain amino acid transport system, substrate-binding protein</fullName>
    </submittedName>
</protein>
<dbReference type="PANTHER" id="PTHR47235:SF1">
    <property type="entry name" value="BLR6548 PROTEIN"/>
    <property type="match status" value="1"/>
</dbReference>
<accession>A0A1G7DBU6</accession>
<keyword evidence="2 3" id="KW-0732">Signal</keyword>
<organism evidence="5 6">
    <name type="scientific">Rhodobacter capsulatus</name>
    <name type="common">Rhodopseudomonas capsulata</name>
    <dbReference type="NCBI Taxonomy" id="1061"/>
    <lineage>
        <taxon>Bacteria</taxon>
        <taxon>Pseudomonadati</taxon>
        <taxon>Pseudomonadota</taxon>
        <taxon>Alphaproteobacteria</taxon>
        <taxon>Rhodobacterales</taxon>
        <taxon>Rhodobacter group</taxon>
        <taxon>Rhodobacter</taxon>
    </lineage>
</organism>
<name>A0A1G7DBU6_RHOCA</name>